<dbReference type="Proteomes" id="UP000256690">
    <property type="component" value="Unassembled WGS sequence"/>
</dbReference>
<accession>A0A3D8QZR6</accession>
<dbReference type="EMBL" id="PVWQ01000012">
    <property type="protein sequence ID" value="RDW67302.1"/>
    <property type="molecule type" value="Genomic_DNA"/>
</dbReference>
<dbReference type="RefSeq" id="XP_026600270.1">
    <property type="nucleotide sequence ID" value="XM_026751184.1"/>
</dbReference>
<evidence type="ECO:0000313" key="2">
    <source>
        <dbReference type="Proteomes" id="UP000256690"/>
    </source>
</evidence>
<evidence type="ECO:0000313" key="1">
    <source>
        <dbReference type="EMBL" id="RDW67302.1"/>
    </source>
</evidence>
<comment type="caution">
    <text evidence="1">The sequence shown here is derived from an EMBL/GenBank/DDBJ whole genome shotgun (WGS) entry which is preliminary data.</text>
</comment>
<protein>
    <submittedName>
        <fullName evidence="1">Uncharacterized protein</fullName>
    </submittedName>
</protein>
<organism evidence="1 2">
    <name type="scientific">Aspergillus mulundensis</name>
    <dbReference type="NCBI Taxonomy" id="1810919"/>
    <lineage>
        <taxon>Eukaryota</taxon>
        <taxon>Fungi</taxon>
        <taxon>Dikarya</taxon>
        <taxon>Ascomycota</taxon>
        <taxon>Pezizomycotina</taxon>
        <taxon>Eurotiomycetes</taxon>
        <taxon>Eurotiomycetidae</taxon>
        <taxon>Eurotiales</taxon>
        <taxon>Aspergillaceae</taxon>
        <taxon>Aspergillus</taxon>
        <taxon>Aspergillus subgen. Nidulantes</taxon>
    </lineage>
</organism>
<gene>
    <name evidence="1" type="ORF">DSM5745_09168</name>
</gene>
<keyword evidence="2" id="KW-1185">Reference proteome</keyword>
<proteinExistence type="predicted"/>
<dbReference type="AlphaFoldDB" id="A0A3D8QZR6"/>
<dbReference type="GeneID" id="38119538"/>
<sequence length="130" mass="14374">MDFEVTPEKYKSETPVSVYLFGFEEEAGDEFPKFTRNDRHLVTAPSLEALNDWIKAVNELAKSGCASAFQGVPLLEARSARWLTFNVARKDAIFGAGDLAVKYRGMVAITRLAAEAQLTADQSTDLRVLT</sequence>
<reference evidence="1 2" key="1">
    <citation type="journal article" date="2018" name="IMA Fungus">
        <title>IMA Genome-F 9: Draft genome sequence of Annulohypoxylon stygium, Aspergillus mulundensis, Berkeleyomyces basicola (syn. Thielaviopsis basicola), Ceratocystis smalleyi, two Cercospora beticola strains, Coleophoma cylindrospora, Fusarium fracticaudum, Phialophora cf. hyalina, and Morchella septimelata.</title>
        <authorList>
            <person name="Wingfield B.D."/>
            <person name="Bills G.F."/>
            <person name="Dong Y."/>
            <person name="Huang W."/>
            <person name="Nel W.J."/>
            <person name="Swalarsk-Parry B.S."/>
            <person name="Vaghefi N."/>
            <person name="Wilken P.M."/>
            <person name="An Z."/>
            <person name="de Beer Z.W."/>
            <person name="De Vos L."/>
            <person name="Chen L."/>
            <person name="Duong T.A."/>
            <person name="Gao Y."/>
            <person name="Hammerbacher A."/>
            <person name="Kikkert J.R."/>
            <person name="Li Y."/>
            <person name="Li H."/>
            <person name="Li K."/>
            <person name="Li Q."/>
            <person name="Liu X."/>
            <person name="Ma X."/>
            <person name="Naidoo K."/>
            <person name="Pethybridge S.J."/>
            <person name="Sun J."/>
            <person name="Steenkamp E.T."/>
            <person name="van der Nest M.A."/>
            <person name="van Wyk S."/>
            <person name="Wingfield M.J."/>
            <person name="Xiong C."/>
            <person name="Yue Q."/>
            <person name="Zhang X."/>
        </authorList>
    </citation>
    <scope>NUCLEOTIDE SEQUENCE [LARGE SCALE GENOMIC DNA]</scope>
    <source>
        <strain evidence="1 2">DSM 5745</strain>
    </source>
</reference>
<name>A0A3D8QZR6_9EURO</name>